<sequence>MKMLLASAACLAALAAPPALAADMPAGYHQRTERRVLSEERVVRVLPVAGRADIRTTPWLHYDVRPQMICRLAWESDRRGRYPVEVCARW</sequence>
<dbReference type="AlphaFoldDB" id="A0A4V2JE38"/>
<evidence type="ECO:0000256" key="1">
    <source>
        <dbReference type="SAM" id="SignalP"/>
    </source>
</evidence>
<keyword evidence="1" id="KW-0732">Signal</keyword>
<comment type="caution">
    <text evidence="2">The sequence shown here is derived from an EMBL/GenBank/DDBJ whole genome shotgun (WGS) entry which is preliminary data.</text>
</comment>
<proteinExistence type="predicted"/>
<organism evidence="2 3">
    <name type="scientific">Hansschlegelia quercus</name>
    <dbReference type="NCBI Taxonomy" id="2528245"/>
    <lineage>
        <taxon>Bacteria</taxon>
        <taxon>Pseudomonadati</taxon>
        <taxon>Pseudomonadota</taxon>
        <taxon>Alphaproteobacteria</taxon>
        <taxon>Hyphomicrobiales</taxon>
        <taxon>Methylopilaceae</taxon>
        <taxon>Hansschlegelia</taxon>
    </lineage>
</organism>
<keyword evidence="3" id="KW-1185">Reference proteome</keyword>
<gene>
    <name evidence="2" type="ORF">EYR15_08280</name>
</gene>
<evidence type="ECO:0008006" key="4">
    <source>
        <dbReference type="Google" id="ProtNLM"/>
    </source>
</evidence>
<evidence type="ECO:0000313" key="3">
    <source>
        <dbReference type="Proteomes" id="UP000291613"/>
    </source>
</evidence>
<evidence type="ECO:0000313" key="2">
    <source>
        <dbReference type="EMBL" id="TBN53786.1"/>
    </source>
</evidence>
<accession>A0A4V2JE38</accession>
<name>A0A4V2JE38_9HYPH</name>
<reference evidence="2 3" key="1">
    <citation type="submission" date="2019-02" db="EMBL/GenBank/DDBJ databases">
        <title>Hansschlegelia quercus sp. nov., a novel methylotrophic bacterium from buds of oak (Quercus robur L.).</title>
        <authorList>
            <person name="Agafonova N.V."/>
            <person name="Kaparullina E.N."/>
            <person name="Grouzdev D.S."/>
            <person name="Doronina N.V."/>
        </authorList>
    </citation>
    <scope>NUCLEOTIDE SEQUENCE [LARGE SCALE GENOMIC DNA]</scope>
    <source>
        <strain evidence="2 3">Dub</strain>
    </source>
</reference>
<dbReference type="EMBL" id="SIUB01000003">
    <property type="protein sequence ID" value="TBN53786.1"/>
    <property type="molecule type" value="Genomic_DNA"/>
</dbReference>
<feature type="chain" id="PRO_5020284133" description="Secreted protein" evidence="1">
    <location>
        <begin position="22"/>
        <end position="90"/>
    </location>
</feature>
<dbReference type="Proteomes" id="UP000291613">
    <property type="component" value="Unassembled WGS sequence"/>
</dbReference>
<feature type="signal peptide" evidence="1">
    <location>
        <begin position="1"/>
        <end position="21"/>
    </location>
</feature>
<dbReference type="RefSeq" id="WP_131002922.1">
    <property type="nucleotide sequence ID" value="NZ_JBHSZR010000003.1"/>
</dbReference>
<protein>
    <recommendedName>
        <fullName evidence="4">Secreted protein</fullName>
    </recommendedName>
</protein>